<proteinExistence type="predicted"/>
<accession>A0A423TVK6</accession>
<reference evidence="2 3" key="2">
    <citation type="submission" date="2019-01" db="EMBL/GenBank/DDBJ databases">
        <title>The decoding of complex shrimp genome reveals the adaptation for benthos swimmer, frequently molting mechanism and breeding impact on genome.</title>
        <authorList>
            <person name="Sun Y."/>
            <person name="Gao Y."/>
            <person name="Yu Y."/>
        </authorList>
    </citation>
    <scope>NUCLEOTIDE SEQUENCE [LARGE SCALE GENOMIC DNA]</scope>
    <source>
        <tissue evidence="2">Muscle</tissue>
    </source>
</reference>
<dbReference type="AlphaFoldDB" id="A0A423TVK6"/>
<reference evidence="2 3" key="1">
    <citation type="submission" date="2018-04" db="EMBL/GenBank/DDBJ databases">
        <authorList>
            <person name="Zhang X."/>
            <person name="Yuan J."/>
            <person name="Li F."/>
            <person name="Xiang J."/>
        </authorList>
    </citation>
    <scope>NUCLEOTIDE SEQUENCE [LARGE SCALE GENOMIC DNA]</scope>
    <source>
        <tissue evidence="2">Muscle</tissue>
    </source>
</reference>
<evidence type="ECO:0000313" key="3">
    <source>
        <dbReference type="Proteomes" id="UP000283509"/>
    </source>
</evidence>
<dbReference type="OrthoDB" id="6332645at2759"/>
<feature type="region of interest" description="Disordered" evidence="1">
    <location>
        <begin position="233"/>
        <end position="257"/>
    </location>
</feature>
<dbReference type="Proteomes" id="UP000283509">
    <property type="component" value="Unassembled WGS sequence"/>
</dbReference>
<organism evidence="2 3">
    <name type="scientific">Penaeus vannamei</name>
    <name type="common">Whiteleg shrimp</name>
    <name type="synonym">Litopenaeus vannamei</name>
    <dbReference type="NCBI Taxonomy" id="6689"/>
    <lineage>
        <taxon>Eukaryota</taxon>
        <taxon>Metazoa</taxon>
        <taxon>Ecdysozoa</taxon>
        <taxon>Arthropoda</taxon>
        <taxon>Crustacea</taxon>
        <taxon>Multicrustacea</taxon>
        <taxon>Malacostraca</taxon>
        <taxon>Eumalacostraca</taxon>
        <taxon>Eucarida</taxon>
        <taxon>Decapoda</taxon>
        <taxon>Dendrobranchiata</taxon>
        <taxon>Penaeoidea</taxon>
        <taxon>Penaeidae</taxon>
        <taxon>Penaeus</taxon>
    </lineage>
</organism>
<protein>
    <submittedName>
        <fullName evidence="2">Uncharacterized protein</fullName>
    </submittedName>
</protein>
<dbReference type="EMBL" id="QCYY01001113">
    <property type="protein sequence ID" value="ROT80495.1"/>
    <property type="molecule type" value="Genomic_DNA"/>
</dbReference>
<keyword evidence="3" id="KW-1185">Reference proteome</keyword>
<name>A0A423TVK6_PENVA</name>
<evidence type="ECO:0000313" key="2">
    <source>
        <dbReference type="EMBL" id="ROT80495.1"/>
    </source>
</evidence>
<sequence>MGVVARAGEEADTSGGRSIESAAWRAEPTSSGNGKEERPGDSVCVAQDSLQAANMCDVSDDKRHKTYWEKYEEEMTLRKARIQHIIPEIFSPGYSFPRQDTDDDFTITVNDHVSFGDMKDAANSNPQNAMHTNPVKGFVCTVRKFHPGTYKVTVLKLFEYPDKNFGEGDPLVIFHHEKIDPKQIGLQVIRLCQDYCDYHQGMINYINRYDWCHWRNWGAWDDFNKVNERKLIIRGDPEPAPEDESKEGEKKDEGNPFFDEQLNTFKPERASTVFFTRSENAEQLEESLKLGQFRRSEIIPELFTIHNENGTISLAVDYGALSDAEYLYAKVFQDMASEDYFALVVNGSLGVLDSNGGLPPFKPESISEIYQQYGFTTVSENSLKFNMAEFMH</sequence>
<comment type="caution">
    <text evidence="2">The sequence shown here is derived from an EMBL/GenBank/DDBJ whole genome shotgun (WGS) entry which is preliminary data.</text>
</comment>
<gene>
    <name evidence="2" type="ORF">C7M84_000731</name>
</gene>
<evidence type="ECO:0000256" key="1">
    <source>
        <dbReference type="SAM" id="MobiDB-lite"/>
    </source>
</evidence>
<feature type="region of interest" description="Disordered" evidence="1">
    <location>
        <begin position="1"/>
        <end position="42"/>
    </location>
</feature>